<evidence type="ECO:0000313" key="9">
    <source>
        <dbReference type="EMBL" id="GIL48804.1"/>
    </source>
</evidence>
<dbReference type="Pfam" id="PF00082">
    <property type="entry name" value="Peptidase_S8"/>
    <property type="match status" value="1"/>
</dbReference>
<gene>
    <name evidence="9" type="ORF">Vafri_5235</name>
</gene>
<dbReference type="PRINTS" id="PR00723">
    <property type="entry name" value="SUBTILISIN"/>
</dbReference>
<comment type="caution">
    <text evidence="9">The sequence shown here is derived from an EMBL/GenBank/DDBJ whole genome shotgun (WGS) entry which is preliminary data.</text>
</comment>
<feature type="region of interest" description="Disordered" evidence="6">
    <location>
        <begin position="474"/>
        <end position="654"/>
    </location>
</feature>
<dbReference type="PROSITE" id="PS00136">
    <property type="entry name" value="SUBTILASE_ASP"/>
    <property type="match status" value="1"/>
</dbReference>
<reference evidence="9" key="1">
    <citation type="journal article" date="2021" name="Proc. Natl. Acad. Sci. U.S.A.">
        <title>Three genomes in the algal genus Volvox reveal the fate of a haploid sex-determining region after a transition to homothallism.</title>
        <authorList>
            <person name="Yamamoto K."/>
            <person name="Hamaji T."/>
            <person name="Kawai-Toyooka H."/>
            <person name="Matsuzaki R."/>
            <person name="Takahashi F."/>
            <person name="Nishimura Y."/>
            <person name="Kawachi M."/>
            <person name="Noguchi H."/>
            <person name="Minakuchi Y."/>
            <person name="Umen J.G."/>
            <person name="Toyoda A."/>
            <person name="Nozaki H."/>
        </authorList>
    </citation>
    <scope>NUCLEOTIDE SEQUENCE</scope>
    <source>
        <strain evidence="9">NIES-3780</strain>
    </source>
</reference>
<feature type="compositionally biased region" description="Pro residues" evidence="6">
    <location>
        <begin position="502"/>
        <end position="517"/>
    </location>
</feature>
<evidence type="ECO:0000256" key="5">
    <source>
        <dbReference type="PROSITE-ProRule" id="PRU01240"/>
    </source>
</evidence>
<dbReference type="InterPro" id="IPR000209">
    <property type="entry name" value="Peptidase_S8/S53_dom"/>
</dbReference>
<keyword evidence="4 5" id="KW-0720">Serine protease</keyword>
<dbReference type="SUPFAM" id="SSF52743">
    <property type="entry name" value="Subtilisin-like"/>
    <property type="match status" value="1"/>
</dbReference>
<protein>
    <recommendedName>
        <fullName evidence="8">Peptidase S8/S53 domain-containing protein</fullName>
    </recommendedName>
</protein>
<dbReference type="GO" id="GO:0006508">
    <property type="term" value="P:proteolysis"/>
    <property type="evidence" value="ECO:0007669"/>
    <property type="project" value="UniProtKB-KW"/>
</dbReference>
<keyword evidence="10" id="KW-1185">Reference proteome</keyword>
<evidence type="ECO:0000259" key="8">
    <source>
        <dbReference type="Pfam" id="PF00082"/>
    </source>
</evidence>
<dbReference type="GO" id="GO:0004252">
    <property type="term" value="F:serine-type endopeptidase activity"/>
    <property type="evidence" value="ECO:0007669"/>
    <property type="project" value="UniProtKB-UniRule"/>
</dbReference>
<accession>A0A8J4AWU1</accession>
<keyword evidence="7" id="KW-0472">Membrane</keyword>
<keyword evidence="3 5" id="KW-0378">Hydrolase</keyword>
<keyword evidence="7" id="KW-0812">Transmembrane</keyword>
<feature type="active site" description="Charge relay system" evidence="5">
    <location>
        <position position="845"/>
    </location>
</feature>
<evidence type="ECO:0000256" key="1">
    <source>
        <dbReference type="ARBA" id="ARBA00011073"/>
    </source>
</evidence>
<feature type="compositionally biased region" description="Basic and acidic residues" evidence="6">
    <location>
        <begin position="639"/>
        <end position="649"/>
    </location>
</feature>
<keyword evidence="2 5" id="KW-0645">Protease</keyword>
<dbReference type="Proteomes" id="UP000747399">
    <property type="component" value="Unassembled WGS sequence"/>
</dbReference>
<dbReference type="InterPro" id="IPR051048">
    <property type="entry name" value="Peptidase_S8/S53_subtilisin"/>
</dbReference>
<organism evidence="9 10">
    <name type="scientific">Volvox africanus</name>
    <dbReference type="NCBI Taxonomy" id="51714"/>
    <lineage>
        <taxon>Eukaryota</taxon>
        <taxon>Viridiplantae</taxon>
        <taxon>Chlorophyta</taxon>
        <taxon>core chlorophytes</taxon>
        <taxon>Chlorophyceae</taxon>
        <taxon>CS clade</taxon>
        <taxon>Chlamydomonadales</taxon>
        <taxon>Volvocaceae</taxon>
        <taxon>Volvox</taxon>
    </lineage>
</organism>
<dbReference type="InterPro" id="IPR034204">
    <property type="entry name" value="PfSUB1-like_cat_dom"/>
</dbReference>
<dbReference type="InterPro" id="IPR015500">
    <property type="entry name" value="Peptidase_S8_subtilisin-rel"/>
</dbReference>
<evidence type="ECO:0000256" key="3">
    <source>
        <dbReference type="ARBA" id="ARBA00022801"/>
    </source>
</evidence>
<feature type="compositionally biased region" description="Pro residues" evidence="6">
    <location>
        <begin position="549"/>
        <end position="560"/>
    </location>
</feature>
<feature type="active site" description="Charge relay system" evidence="5">
    <location>
        <position position="652"/>
    </location>
</feature>
<feature type="region of interest" description="Disordered" evidence="6">
    <location>
        <begin position="235"/>
        <end position="416"/>
    </location>
</feature>
<comment type="similarity">
    <text evidence="1 5">Belongs to the peptidase S8 family.</text>
</comment>
<feature type="domain" description="Peptidase S8/S53" evidence="8">
    <location>
        <begin position="442"/>
        <end position="883"/>
    </location>
</feature>
<feature type="region of interest" description="Disordered" evidence="6">
    <location>
        <begin position="27"/>
        <end position="51"/>
    </location>
</feature>
<evidence type="ECO:0000313" key="10">
    <source>
        <dbReference type="Proteomes" id="UP000747399"/>
    </source>
</evidence>
<evidence type="ECO:0000256" key="4">
    <source>
        <dbReference type="ARBA" id="ARBA00022825"/>
    </source>
</evidence>
<dbReference type="CDD" id="cd07473">
    <property type="entry name" value="Peptidases_S8_Subtilisin_like"/>
    <property type="match status" value="1"/>
</dbReference>
<feature type="active site" description="Charge relay system" evidence="5">
    <location>
        <position position="448"/>
    </location>
</feature>
<dbReference type="Gene3D" id="3.40.50.200">
    <property type="entry name" value="Peptidase S8/S53 domain"/>
    <property type="match status" value="2"/>
</dbReference>
<dbReference type="InterPro" id="IPR022398">
    <property type="entry name" value="Peptidase_S8_His-AS"/>
</dbReference>
<feature type="transmembrane region" description="Helical" evidence="7">
    <location>
        <begin position="102"/>
        <end position="124"/>
    </location>
</feature>
<proteinExistence type="inferred from homology"/>
<feature type="compositionally biased region" description="Low complexity" evidence="6">
    <location>
        <begin position="479"/>
        <end position="489"/>
    </location>
</feature>
<dbReference type="EMBL" id="BNCO01000006">
    <property type="protein sequence ID" value="GIL48804.1"/>
    <property type="molecule type" value="Genomic_DNA"/>
</dbReference>
<dbReference type="PROSITE" id="PS00137">
    <property type="entry name" value="SUBTILASE_HIS"/>
    <property type="match status" value="1"/>
</dbReference>
<name>A0A8J4AWU1_9CHLO</name>
<evidence type="ECO:0000256" key="6">
    <source>
        <dbReference type="SAM" id="MobiDB-lite"/>
    </source>
</evidence>
<dbReference type="PANTHER" id="PTHR43399:SF4">
    <property type="entry name" value="CELL WALL-ASSOCIATED PROTEASE"/>
    <property type="match status" value="1"/>
</dbReference>
<dbReference type="InterPro" id="IPR023827">
    <property type="entry name" value="Peptidase_S8_Asp-AS"/>
</dbReference>
<feature type="compositionally biased region" description="Polar residues" evidence="6">
    <location>
        <begin position="609"/>
        <end position="626"/>
    </location>
</feature>
<dbReference type="PANTHER" id="PTHR43399">
    <property type="entry name" value="SUBTILISIN-RELATED"/>
    <property type="match status" value="1"/>
</dbReference>
<feature type="compositionally biased region" description="Polar residues" evidence="6">
    <location>
        <begin position="237"/>
        <end position="253"/>
    </location>
</feature>
<feature type="compositionally biased region" description="Polar residues" evidence="6">
    <location>
        <begin position="336"/>
        <end position="349"/>
    </location>
</feature>
<evidence type="ECO:0000256" key="2">
    <source>
        <dbReference type="ARBA" id="ARBA00022670"/>
    </source>
</evidence>
<sequence length="1562" mass="164073">MQSAEEKTYHNPIYMFSSLFRETFRPCGGQEVPSAPGDEGAGAPGTDAEEGAAGGRKLVLARYDTTIPVPNNKESSTGIFREGTGRMTLQQGWKIWASQHPYLYFSLLIAAIIAASAAIVVPTVCATRGCRPKHPIPEMLSSLRLIVRFIDVETATEQLMPLLARYFNSTKLNSSGLEVLQFDNEEVLFQVRRLLQEKYAAKLDLLLNDFVMSSGLVPEERTLVQFSGQQLPLPYIRQTSGNTSDTSATSTGTLPPGDSELMASPFDAGAGAGGTMNSAAGDGTGGSRRRLDHQPLLDTNHQHSTEWVNYDGDDGAASSAAAESVTPRRQAPEPSLETTFLFSPPSTYDASRPPPPPPSGQAIDTDSYTDTAHTSAFVAKDDSGSGGGFSSVQNPASSPAPLPPQPSSDVPEGDDPLERQMWHLAAVNTAQAWAITQGLPQVVVAVMDTGIDLDHPDLKDNIWVNEGEIPNNGVDDDGNGFIDDINGYDFAGPCTADWRSAPPSPPPPPPSRAPPPRPPRRQQAAGTRRSARTMLQTVSGRTWGRRSPPLAPSPQTPSPDIPTTKAGRNKLRPPSPPPLRSRNPSKDKAPRSPGVFTMPDQLSPLPSAGTATEANAPQLIASSGRSPTDLRFQPGRCGADSDPRPDTSDTGHGTHVAGLVAAVRGNGKGGSGLAPRVKLMALKVADPSGNFYTSNVVAAYDYAYRMGAHIVSNSFGPAQVNTNPTQYDRDQSRAQTRLYQRAVQPLADKGVLLVAAAGNDNSNLDRLRDVGMSYLPCTLELPNVVCVAASNNESRLWSEVVQNRPVGTNYGNVAVDIAAPGSRVLSTVPGGGNVMGAYGIKTGSSMATPLVSGAAALVLSVIGSKDGNYFQASRVKNILLESGDTRPGLGVASQRTLNAARAVQSAVALSASGAHLLVPMTVNVSEASGVLTRVFSESYFRVTPTARGALEADAAAAATAGTESTTPSEAFSVSGLTPFATGSRLASYQLRGFKHVGVDVLVAVRAHLRLPLPGFYGIRLVTPAPLVRVAVTVGQRLLSWKPVNEKGSPGHVWQAVLQTDTAPGWYEFELLYVNATETVEIQWALPNAPNTWGPLPDGWIVTGSLLPATSVSYSPRKLPYGGDVPASEVAAAAASGYQILWEVIAPPQPGSVLEADDAEGSATTILFNPGFLARMSPYQQHFTYSVFLDELEFRGGDALVAALAGGAANPQFTDAGAAAAAAAGPVYGVATAYIQSPVDGPWTVAFLVTCAHCALYIDGVLFHETLDASYVPGSANPPATTTRVTPCITMDPASTATLATSAGSNRPRHQLQIRFAAQTHIATAGMVLQQATCTSGTVPSTFSALAGLMAPGPWYKAAAAAAASGVGGVSDGAIQCDVWDPAMVASAQSLGKLATLPRPEEVPPLVRFQLPVTTAGSSAPCQRGPGGACQADRTFGVQLQAVFPSTPLPAQIYVRCWAWWSRGFKNGLVAVRAAETLATAVYVGGQQVYQSLGYGDMTPFSKQSRAPNVTLLGGGRYRQVVAFEWHGVTPLSRLSVVEGVAQPPADGASLLIDGSFFAPAQS</sequence>
<keyword evidence="7" id="KW-1133">Transmembrane helix</keyword>
<feature type="compositionally biased region" description="Basic and acidic residues" evidence="6">
    <location>
        <begin position="292"/>
        <end position="304"/>
    </location>
</feature>
<feature type="compositionally biased region" description="Polar residues" evidence="6">
    <location>
        <begin position="362"/>
        <end position="374"/>
    </location>
</feature>
<evidence type="ECO:0000256" key="7">
    <source>
        <dbReference type="SAM" id="Phobius"/>
    </source>
</evidence>
<dbReference type="PROSITE" id="PS51892">
    <property type="entry name" value="SUBTILASE"/>
    <property type="match status" value="1"/>
</dbReference>
<dbReference type="InterPro" id="IPR036852">
    <property type="entry name" value="Peptidase_S8/S53_dom_sf"/>
</dbReference>